<evidence type="ECO:0000313" key="2">
    <source>
        <dbReference type="EMBL" id="TCC92233.1"/>
    </source>
</evidence>
<dbReference type="InterPro" id="IPR036515">
    <property type="entry name" value="Transposase_17_sf"/>
</dbReference>
<dbReference type="GO" id="GO:0003677">
    <property type="term" value="F:DNA binding"/>
    <property type="evidence" value="ECO:0007669"/>
    <property type="project" value="InterPro"/>
</dbReference>
<dbReference type="OrthoDB" id="9788881at2"/>
<organism evidence="2 3">
    <name type="scientific">Pedobacter frigiditerrae</name>
    <dbReference type="NCBI Taxonomy" id="2530452"/>
    <lineage>
        <taxon>Bacteria</taxon>
        <taxon>Pseudomonadati</taxon>
        <taxon>Bacteroidota</taxon>
        <taxon>Sphingobacteriia</taxon>
        <taxon>Sphingobacteriales</taxon>
        <taxon>Sphingobacteriaceae</taxon>
        <taxon>Pedobacter</taxon>
    </lineage>
</organism>
<gene>
    <name evidence="2" type="ORF">EZ428_10925</name>
</gene>
<reference evidence="2 3" key="1">
    <citation type="submission" date="2019-02" db="EMBL/GenBank/DDBJ databases">
        <title>Pedobacter sp. RP-1-13 sp. nov., isolated from Arctic soil.</title>
        <authorList>
            <person name="Dahal R.H."/>
        </authorList>
    </citation>
    <scope>NUCLEOTIDE SEQUENCE [LARGE SCALE GENOMIC DNA]</scope>
    <source>
        <strain evidence="2 3">RP-1-13</strain>
    </source>
</reference>
<protein>
    <submittedName>
        <fullName evidence="2">Transposase</fullName>
    </submittedName>
</protein>
<dbReference type="InterPro" id="IPR002686">
    <property type="entry name" value="Transposase_17"/>
</dbReference>
<evidence type="ECO:0000259" key="1">
    <source>
        <dbReference type="SMART" id="SM01321"/>
    </source>
</evidence>
<dbReference type="PANTHER" id="PTHR34322">
    <property type="entry name" value="TRANSPOSASE, Y1_TNP DOMAIN-CONTAINING"/>
    <property type="match status" value="1"/>
</dbReference>
<dbReference type="Pfam" id="PF01797">
    <property type="entry name" value="Y1_Tnp"/>
    <property type="match status" value="1"/>
</dbReference>
<keyword evidence="3" id="KW-1185">Reference proteome</keyword>
<dbReference type="GO" id="GO:0006313">
    <property type="term" value="P:DNA transposition"/>
    <property type="evidence" value="ECO:0007669"/>
    <property type="project" value="InterPro"/>
</dbReference>
<dbReference type="AlphaFoldDB" id="A0A4R0MZ72"/>
<proteinExistence type="predicted"/>
<dbReference type="RefSeq" id="WP_131553173.1">
    <property type="nucleotide sequence ID" value="NZ_SJSK01000002.1"/>
</dbReference>
<comment type="caution">
    <text evidence="2">The sequence shown here is derived from an EMBL/GenBank/DDBJ whole genome shotgun (WGS) entry which is preliminary data.</text>
</comment>
<dbReference type="PANTHER" id="PTHR34322:SF2">
    <property type="entry name" value="TRANSPOSASE IS200-LIKE DOMAIN-CONTAINING PROTEIN"/>
    <property type="match status" value="1"/>
</dbReference>
<sequence length="191" mass="22359">MEFIEDSIYHIYNRGNNRQQIFFTDENYLFFLEKIRSGFSLHCEILSYCLMPNHFHFIVLIKSKEDGRIRDLNSAIAIILRSYTRAVQKQENFTGSLFQQKTKAKKLVGNVNETVSYLSICAHYIHQNPLKAGLVKILKDWKYSSYPDYVGLRNGSLCNRELFYAFAGISKEQFLIESETLVSEKLQKDLF</sequence>
<dbReference type="GO" id="GO:0004803">
    <property type="term" value="F:transposase activity"/>
    <property type="evidence" value="ECO:0007669"/>
    <property type="project" value="InterPro"/>
</dbReference>
<dbReference type="SUPFAM" id="SSF143422">
    <property type="entry name" value="Transposase IS200-like"/>
    <property type="match status" value="1"/>
</dbReference>
<dbReference type="Gene3D" id="3.30.70.1290">
    <property type="entry name" value="Transposase IS200-like"/>
    <property type="match status" value="1"/>
</dbReference>
<evidence type="ECO:0000313" key="3">
    <source>
        <dbReference type="Proteomes" id="UP000292884"/>
    </source>
</evidence>
<name>A0A4R0MZ72_9SPHI</name>
<dbReference type="SMART" id="SM01321">
    <property type="entry name" value="Y1_Tnp"/>
    <property type="match status" value="1"/>
</dbReference>
<dbReference type="Proteomes" id="UP000292884">
    <property type="component" value="Unassembled WGS sequence"/>
</dbReference>
<feature type="domain" description="Transposase IS200-like" evidence="1">
    <location>
        <begin position="4"/>
        <end position="128"/>
    </location>
</feature>
<dbReference type="EMBL" id="SJSK01000002">
    <property type="protein sequence ID" value="TCC92233.1"/>
    <property type="molecule type" value="Genomic_DNA"/>
</dbReference>
<accession>A0A4R0MZ72</accession>